<protein>
    <submittedName>
        <fullName evidence="3">Uncharacterized protein</fullName>
    </submittedName>
</protein>
<dbReference type="Proteomes" id="UP000594454">
    <property type="component" value="Chromosome 2"/>
</dbReference>
<proteinExistence type="predicted"/>
<organism evidence="3 4">
    <name type="scientific">Hermetia illucens</name>
    <name type="common">Black soldier fly</name>
    <dbReference type="NCBI Taxonomy" id="343691"/>
    <lineage>
        <taxon>Eukaryota</taxon>
        <taxon>Metazoa</taxon>
        <taxon>Ecdysozoa</taxon>
        <taxon>Arthropoda</taxon>
        <taxon>Hexapoda</taxon>
        <taxon>Insecta</taxon>
        <taxon>Pterygota</taxon>
        <taxon>Neoptera</taxon>
        <taxon>Endopterygota</taxon>
        <taxon>Diptera</taxon>
        <taxon>Brachycera</taxon>
        <taxon>Stratiomyomorpha</taxon>
        <taxon>Stratiomyidae</taxon>
        <taxon>Hermetiinae</taxon>
        <taxon>Hermetia</taxon>
    </lineage>
</organism>
<reference evidence="3 4" key="1">
    <citation type="submission" date="2020-11" db="EMBL/GenBank/DDBJ databases">
        <authorList>
            <person name="Wallbank WR R."/>
            <person name="Pardo Diaz C."/>
            <person name="Kozak K."/>
            <person name="Martin S."/>
            <person name="Jiggins C."/>
            <person name="Moest M."/>
            <person name="Warren A I."/>
            <person name="Generalovic N T."/>
            <person name="Byers J.R.P. K."/>
            <person name="Montejo-Kovacevich G."/>
            <person name="Yen C E."/>
        </authorList>
    </citation>
    <scope>NUCLEOTIDE SEQUENCE [LARGE SCALE GENOMIC DNA]</scope>
</reference>
<evidence type="ECO:0000256" key="1">
    <source>
        <dbReference type="SAM" id="Coils"/>
    </source>
</evidence>
<keyword evidence="4" id="KW-1185">Reference proteome</keyword>
<accession>A0A7R8YTA0</accession>
<keyword evidence="1" id="KW-0175">Coiled coil</keyword>
<evidence type="ECO:0000256" key="2">
    <source>
        <dbReference type="SAM" id="MobiDB-lite"/>
    </source>
</evidence>
<dbReference type="InParanoid" id="A0A7R8YTA0"/>
<feature type="coiled-coil region" evidence="1">
    <location>
        <begin position="505"/>
        <end position="539"/>
    </location>
</feature>
<evidence type="ECO:0000313" key="3">
    <source>
        <dbReference type="EMBL" id="CAD7083430.1"/>
    </source>
</evidence>
<gene>
    <name evidence="3" type="ORF">HERILL_LOCUS6391</name>
</gene>
<dbReference type="AlphaFoldDB" id="A0A7R8YTA0"/>
<dbReference type="EMBL" id="LR899010">
    <property type="protein sequence ID" value="CAD7083430.1"/>
    <property type="molecule type" value="Genomic_DNA"/>
</dbReference>
<evidence type="ECO:0000313" key="4">
    <source>
        <dbReference type="Proteomes" id="UP000594454"/>
    </source>
</evidence>
<feature type="compositionally biased region" description="Basic and acidic residues" evidence="2">
    <location>
        <begin position="70"/>
        <end position="88"/>
    </location>
</feature>
<name>A0A7R8YTA0_HERIL</name>
<feature type="region of interest" description="Disordered" evidence="2">
    <location>
        <begin position="70"/>
        <end position="102"/>
    </location>
</feature>
<sequence length="541" mass="61405">MTEEQCCCEDKKACGKASCPRHRFLTIEFPDGSCFRKLDTRHIMRGDELGEDPALANRFEHHGFAVYEGRKLKQGRDGRDSSQSRHANEVLASENSPSDHRLALKGQNDNNMLDTPQVYHAHYCGHLDARGRNFDEFLNPGKHLCLRKGGRCEEQKRNTFQSDSVCPTKNEHCKCHIRTENEAENKFVGVNKYALRNRHQDDVGCENLSANEYPIGGGCPFKNEAIHKNDCPHFYECPAESKRAKRVSHAVDNEYYAETVCDEGNSKENECNNNTCPNQYRFSDRNYYDSSVCPNEDLCSNISDRCNCPFANVRPIRKNCPLENQHGTRDGDSLGSQSLCDEKYAIKNQGHVIDEAGKKHGLRGVKLHERPVQGGGESQVVQEIEQQSSLSSIIKESVENEVERTKHILSRVRTPEEIEKISQALSASPPWSVRKTQALPAQNFSKKSEKEYDSKLRNQPCPSKSYLNNVVHVTVDSLEKVVKALKKSYKSNDDLKLPDDPELSNKILARKLIETQKGVDELKEEMQNLLHSLQDILLKFI</sequence>